<dbReference type="RefSeq" id="WP_216322867.1">
    <property type="nucleotide sequence ID" value="NZ_JAHKRT010000003.1"/>
</dbReference>
<keyword evidence="2" id="KW-1185">Reference proteome</keyword>
<protein>
    <submittedName>
        <fullName evidence="1">Uncharacterized protein</fullName>
    </submittedName>
</protein>
<organism evidence="1 2">
    <name type="scientific">Sphingomonas quercus</name>
    <dbReference type="NCBI Taxonomy" id="2842451"/>
    <lineage>
        <taxon>Bacteria</taxon>
        <taxon>Pseudomonadati</taxon>
        <taxon>Pseudomonadota</taxon>
        <taxon>Alphaproteobacteria</taxon>
        <taxon>Sphingomonadales</taxon>
        <taxon>Sphingomonadaceae</taxon>
        <taxon>Sphingomonas</taxon>
    </lineage>
</organism>
<dbReference type="EMBL" id="JAHKRT010000003">
    <property type="protein sequence ID" value="MBU3077815.1"/>
    <property type="molecule type" value="Genomic_DNA"/>
</dbReference>
<evidence type="ECO:0000313" key="2">
    <source>
        <dbReference type="Proteomes" id="UP000776276"/>
    </source>
</evidence>
<accession>A0ABS6BKR3</accession>
<comment type="caution">
    <text evidence="1">The sequence shown here is derived from an EMBL/GenBank/DDBJ whole genome shotgun (WGS) entry which is preliminary data.</text>
</comment>
<proteinExistence type="predicted"/>
<dbReference type="Proteomes" id="UP000776276">
    <property type="component" value="Unassembled WGS sequence"/>
</dbReference>
<evidence type="ECO:0000313" key="1">
    <source>
        <dbReference type="EMBL" id="MBU3077815.1"/>
    </source>
</evidence>
<gene>
    <name evidence="1" type="ORF">KOF26_08045</name>
</gene>
<name>A0ABS6BKR3_9SPHN</name>
<reference evidence="1 2" key="1">
    <citation type="submission" date="2021-06" db="EMBL/GenBank/DDBJ databases">
        <title>Sphingomonas sp. XMGL2, whole genome shotgun sequencing project.</title>
        <authorList>
            <person name="Zhao G."/>
            <person name="Shen L."/>
        </authorList>
    </citation>
    <scope>NUCLEOTIDE SEQUENCE [LARGE SCALE GENOMIC DNA]</scope>
    <source>
        <strain evidence="1 2">XMGL2</strain>
    </source>
</reference>
<sequence>MSAQDTSDITSLKQEALTLAAKPTKSFHAFALALWAEYQEDRSVLYDVERVAGIKLRALFYLLSVGALLNGYRIPEERAERIGWTKLRIVAQHVKSMEKVSPEDVEALLQTALTTTAHALTAALTLHDAAPAATTRAVLLRLSAEQYALVEAALIACHARKRGRGLVGKEEAITELARIHLQKAQ</sequence>